<protein>
    <submittedName>
        <fullName evidence="3">Uncharacterized protein</fullName>
    </submittedName>
</protein>
<keyword evidence="2" id="KW-1133">Transmembrane helix</keyword>
<keyword evidence="4" id="KW-1185">Reference proteome</keyword>
<evidence type="ECO:0000313" key="3">
    <source>
        <dbReference type="EMBL" id="KAJ7223604.1"/>
    </source>
</evidence>
<evidence type="ECO:0000313" key="4">
    <source>
        <dbReference type="Proteomes" id="UP001219525"/>
    </source>
</evidence>
<dbReference type="Proteomes" id="UP001219525">
    <property type="component" value="Unassembled WGS sequence"/>
</dbReference>
<feature type="transmembrane region" description="Helical" evidence="2">
    <location>
        <begin position="334"/>
        <end position="355"/>
    </location>
</feature>
<feature type="region of interest" description="Disordered" evidence="1">
    <location>
        <begin position="209"/>
        <end position="330"/>
    </location>
</feature>
<keyword evidence="2" id="KW-0472">Membrane</keyword>
<feature type="region of interest" description="Disordered" evidence="1">
    <location>
        <begin position="112"/>
        <end position="146"/>
    </location>
</feature>
<feature type="compositionally biased region" description="Low complexity" evidence="1">
    <location>
        <begin position="307"/>
        <end position="318"/>
    </location>
</feature>
<keyword evidence="2" id="KW-0812">Transmembrane</keyword>
<reference evidence="3" key="1">
    <citation type="submission" date="2023-03" db="EMBL/GenBank/DDBJ databases">
        <title>Massive genome expansion in bonnet fungi (Mycena s.s.) driven by repeated elements and novel gene families across ecological guilds.</title>
        <authorList>
            <consortium name="Lawrence Berkeley National Laboratory"/>
            <person name="Harder C.B."/>
            <person name="Miyauchi S."/>
            <person name="Viragh M."/>
            <person name="Kuo A."/>
            <person name="Thoen E."/>
            <person name="Andreopoulos B."/>
            <person name="Lu D."/>
            <person name="Skrede I."/>
            <person name="Drula E."/>
            <person name="Henrissat B."/>
            <person name="Morin E."/>
            <person name="Kohler A."/>
            <person name="Barry K."/>
            <person name="LaButti K."/>
            <person name="Morin E."/>
            <person name="Salamov A."/>
            <person name="Lipzen A."/>
            <person name="Mereny Z."/>
            <person name="Hegedus B."/>
            <person name="Baldrian P."/>
            <person name="Stursova M."/>
            <person name="Weitz H."/>
            <person name="Taylor A."/>
            <person name="Grigoriev I.V."/>
            <person name="Nagy L.G."/>
            <person name="Martin F."/>
            <person name="Kauserud H."/>
        </authorList>
    </citation>
    <scope>NUCLEOTIDE SEQUENCE</scope>
    <source>
        <strain evidence="3">9144</strain>
    </source>
</reference>
<feature type="compositionally biased region" description="Polar residues" evidence="1">
    <location>
        <begin position="270"/>
        <end position="279"/>
    </location>
</feature>
<organism evidence="3 4">
    <name type="scientific">Mycena pura</name>
    <dbReference type="NCBI Taxonomy" id="153505"/>
    <lineage>
        <taxon>Eukaryota</taxon>
        <taxon>Fungi</taxon>
        <taxon>Dikarya</taxon>
        <taxon>Basidiomycota</taxon>
        <taxon>Agaricomycotina</taxon>
        <taxon>Agaricomycetes</taxon>
        <taxon>Agaricomycetidae</taxon>
        <taxon>Agaricales</taxon>
        <taxon>Marasmiineae</taxon>
        <taxon>Mycenaceae</taxon>
        <taxon>Mycena</taxon>
    </lineage>
</organism>
<evidence type="ECO:0000256" key="2">
    <source>
        <dbReference type="SAM" id="Phobius"/>
    </source>
</evidence>
<accession>A0AAD6YMD6</accession>
<dbReference type="AlphaFoldDB" id="A0AAD6YMD6"/>
<sequence length="445" mass="46987">MTARRRGSCFAADKTGVRRHAPSVGDKVVFGTVGPRSQALKFAARGPDNADTLVGKRGEVPSSLGGYLDEDFCQDADLRHAENNHAGKLPLPPSKKLAIVFVLSANVSKRDTKAKKTRVNDLSPNSVDRGCRTAPPPPRKAREMHPWQRRDRILAACGGDITGIITHWPSRLRLPHMPPTKIVPRDADVAEAPPSAPPTLNLPVLDGKAARGRMRAARDVGKRRGVRMRHRRDCDSDDSDSDTDGPSDGSDSDSDSDSDDDDCPKRPSATPKTRSSTVPLTAHGALQSTSGHGALQSGTRGPGAGSGAPALPSSSAAADNGPAASHSSSHNPGLAVAIGTLLGLLLLAIAAFIVFRGCGRLRARRRYNAESRSLIDPADSFAATQSSAAAETPATRDMHMAEGAAPAVPPREAYVYGTLHLGRGEVAPPAYEDGTRKWIVHSAKE</sequence>
<feature type="compositionally biased region" description="Acidic residues" evidence="1">
    <location>
        <begin position="235"/>
        <end position="262"/>
    </location>
</feature>
<dbReference type="EMBL" id="JARJCW010000006">
    <property type="protein sequence ID" value="KAJ7223604.1"/>
    <property type="molecule type" value="Genomic_DNA"/>
</dbReference>
<gene>
    <name evidence="3" type="ORF">GGX14DRAFT_658672</name>
</gene>
<feature type="compositionally biased region" description="Polar residues" evidence="1">
    <location>
        <begin position="286"/>
        <end position="299"/>
    </location>
</feature>
<evidence type="ECO:0000256" key="1">
    <source>
        <dbReference type="SAM" id="MobiDB-lite"/>
    </source>
</evidence>
<name>A0AAD6YMD6_9AGAR</name>
<comment type="caution">
    <text evidence="3">The sequence shown here is derived from an EMBL/GenBank/DDBJ whole genome shotgun (WGS) entry which is preliminary data.</text>
</comment>
<proteinExistence type="predicted"/>